<evidence type="ECO:0000256" key="6">
    <source>
        <dbReference type="ARBA" id="ARBA00048169"/>
    </source>
</evidence>
<evidence type="ECO:0000313" key="9">
    <source>
        <dbReference type="EMBL" id="EHI55741.1"/>
    </source>
</evidence>
<dbReference type="PRINTS" id="PR00151">
    <property type="entry name" value="PORPHBDMNASE"/>
</dbReference>
<evidence type="ECO:0000313" key="10">
    <source>
        <dbReference type="Proteomes" id="UP000003011"/>
    </source>
</evidence>
<dbReference type="Proteomes" id="UP000003011">
    <property type="component" value="Unassembled WGS sequence"/>
</dbReference>
<name>G5GHP8_9FIRM</name>
<dbReference type="GO" id="GO:0004418">
    <property type="term" value="F:hydroxymethylbilane synthase activity"/>
    <property type="evidence" value="ECO:0007669"/>
    <property type="project" value="UniProtKB-UniRule"/>
</dbReference>
<accession>G5GHP8</accession>
<dbReference type="GO" id="GO:0005737">
    <property type="term" value="C:cytoplasm"/>
    <property type="evidence" value="ECO:0007669"/>
    <property type="project" value="UniProtKB-UniRule"/>
</dbReference>
<dbReference type="STRING" id="679200.HMPREF9333_01088"/>
<dbReference type="RefSeq" id="WP_005540497.1">
    <property type="nucleotide sequence ID" value="NZ_JH378831.1"/>
</dbReference>
<keyword evidence="5" id="KW-0627">Porphyrin biosynthesis</keyword>
<comment type="function">
    <text evidence="1">Tetrapolymerization of the monopyrrole PBG into the hydroxymethylbilane pre-uroporphyrinogen in several discrete steps.</text>
</comment>
<dbReference type="SUPFAM" id="SSF53850">
    <property type="entry name" value="Periplasmic binding protein-like II"/>
    <property type="match status" value="1"/>
</dbReference>
<gene>
    <name evidence="9" type="ORF">HMPREF9333_01088</name>
</gene>
<dbReference type="PANTHER" id="PTHR11557:SF0">
    <property type="entry name" value="PORPHOBILINOGEN DEAMINASE"/>
    <property type="match status" value="1"/>
</dbReference>
<protein>
    <recommendedName>
        <fullName evidence="3 7">Hydroxymethylbilane synthase</fullName>
        <ecNumber evidence="3 7">2.5.1.61</ecNumber>
    </recommendedName>
</protein>
<dbReference type="OrthoDB" id="9810298at2"/>
<keyword evidence="4" id="KW-0808">Transferase</keyword>
<dbReference type="PATRIC" id="fig|679200.3.peg.1155"/>
<dbReference type="Gene3D" id="3.40.190.10">
    <property type="entry name" value="Periplasmic binding protein-like II"/>
    <property type="match status" value="2"/>
</dbReference>
<evidence type="ECO:0000259" key="8">
    <source>
        <dbReference type="Pfam" id="PF01379"/>
    </source>
</evidence>
<comment type="catalytic activity">
    <reaction evidence="6">
        <text>4 porphobilinogen + H2O = hydroxymethylbilane + 4 NH4(+)</text>
        <dbReference type="Rhea" id="RHEA:13185"/>
        <dbReference type="ChEBI" id="CHEBI:15377"/>
        <dbReference type="ChEBI" id="CHEBI:28938"/>
        <dbReference type="ChEBI" id="CHEBI:57845"/>
        <dbReference type="ChEBI" id="CHEBI:58126"/>
        <dbReference type="EC" id="2.5.1.61"/>
    </reaction>
</comment>
<comment type="caution">
    <text evidence="9">The sequence shown here is derived from an EMBL/GenBank/DDBJ whole genome shotgun (WGS) entry which is preliminary data.</text>
</comment>
<keyword evidence="10" id="KW-1185">Reference proteome</keyword>
<dbReference type="EC" id="2.5.1.61" evidence="3 7"/>
<evidence type="ECO:0000256" key="1">
    <source>
        <dbReference type="ARBA" id="ARBA00002869"/>
    </source>
</evidence>
<evidence type="ECO:0000256" key="3">
    <source>
        <dbReference type="ARBA" id="ARBA00012655"/>
    </source>
</evidence>
<dbReference type="InterPro" id="IPR000860">
    <property type="entry name" value="HemC"/>
</dbReference>
<evidence type="ECO:0000256" key="5">
    <source>
        <dbReference type="ARBA" id="ARBA00023244"/>
    </source>
</evidence>
<reference evidence="9 10" key="1">
    <citation type="submission" date="2011-08" db="EMBL/GenBank/DDBJ databases">
        <title>The Genome Sequence of Johnsonella ignava ATCC 51276.</title>
        <authorList>
            <consortium name="The Broad Institute Genome Sequencing Platform"/>
            <person name="Earl A."/>
            <person name="Ward D."/>
            <person name="Feldgarden M."/>
            <person name="Gevers D."/>
            <person name="Izard J."/>
            <person name="Blanton J.M."/>
            <person name="Baranova O.V."/>
            <person name="Dewhirst F.E."/>
            <person name="Young S.K."/>
            <person name="Zeng Q."/>
            <person name="Gargeya S."/>
            <person name="Fitzgerald M."/>
            <person name="Haas B."/>
            <person name="Abouelleil A."/>
            <person name="Alvarado L."/>
            <person name="Arachchi H.M."/>
            <person name="Berlin A."/>
            <person name="Brown A."/>
            <person name="Chapman S.B."/>
            <person name="Chen Z."/>
            <person name="Dunbar C."/>
            <person name="Freedman E."/>
            <person name="Gearin G."/>
            <person name="Gellesch M."/>
            <person name="Goldberg J."/>
            <person name="Griggs A."/>
            <person name="Gujja S."/>
            <person name="Heiman D."/>
            <person name="Howarth C."/>
            <person name="Larson L."/>
            <person name="Lui A."/>
            <person name="MacDonald P.J.P."/>
            <person name="Montmayeur A."/>
            <person name="Murphy C."/>
            <person name="Neiman D."/>
            <person name="Pearson M."/>
            <person name="Priest M."/>
            <person name="Roberts A."/>
            <person name="Saif S."/>
            <person name="Shea T."/>
            <person name="Shenoy N."/>
            <person name="Sisk P."/>
            <person name="Stolte C."/>
            <person name="Sykes S."/>
            <person name="Wortman J."/>
            <person name="Nusbaum C."/>
            <person name="Birren B."/>
        </authorList>
    </citation>
    <scope>NUCLEOTIDE SEQUENCE [LARGE SCALE GENOMIC DNA]</scope>
    <source>
        <strain evidence="9 10">ATCC 51276</strain>
    </source>
</reference>
<proteinExistence type="inferred from homology"/>
<dbReference type="Pfam" id="PF01379">
    <property type="entry name" value="Porphobil_deam"/>
    <property type="match status" value="1"/>
</dbReference>
<dbReference type="eggNOG" id="COG0181">
    <property type="taxonomic scope" value="Bacteria"/>
</dbReference>
<feature type="domain" description="Porphobilinogen deaminase N-terminal" evidence="8">
    <location>
        <begin position="6"/>
        <end position="178"/>
    </location>
</feature>
<evidence type="ECO:0000256" key="7">
    <source>
        <dbReference type="NCBIfam" id="TIGR00212"/>
    </source>
</evidence>
<dbReference type="HOGENOM" id="CLU_019704_1_0_9"/>
<organism evidence="9 10">
    <name type="scientific">Johnsonella ignava ATCC 51276</name>
    <dbReference type="NCBI Taxonomy" id="679200"/>
    <lineage>
        <taxon>Bacteria</taxon>
        <taxon>Bacillati</taxon>
        <taxon>Bacillota</taxon>
        <taxon>Clostridia</taxon>
        <taxon>Lachnospirales</taxon>
        <taxon>Lachnospiraceae</taxon>
        <taxon>Johnsonella</taxon>
    </lineage>
</organism>
<dbReference type="InterPro" id="IPR022417">
    <property type="entry name" value="Porphobilin_deaminase_N"/>
</dbReference>
<dbReference type="GO" id="GO:0006783">
    <property type="term" value="P:heme biosynthetic process"/>
    <property type="evidence" value="ECO:0007669"/>
    <property type="project" value="TreeGrafter"/>
</dbReference>
<dbReference type="PIRSF" id="PIRSF001438">
    <property type="entry name" value="4pyrrol_synth_OHMeBilane_synth"/>
    <property type="match status" value="1"/>
</dbReference>
<dbReference type="NCBIfam" id="TIGR00212">
    <property type="entry name" value="hemC"/>
    <property type="match status" value="1"/>
</dbReference>
<evidence type="ECO:0000256" key="4">
    <source>
        <dbReference type="ARBA" id="ARBA00022679"/>
    </source>
</evidence>
<evidence type="ECO:0000256" key="2">
    <source>
        <dbReference type="ARBA" id="ARBA00005638"/>
    </source>
</evidence>
<dbReference type="PANTHER" id="PTHR11557">
    <property type="entry name" value="PORPHOBILINOGEN DEAMINASE"/>
    <property type="match status" value="1"/>
</dbReference>
<dbReference type="EMBL" id="ACZL01000017">
    <property type="protein sequence ID" value="EHI55741.1"/>
    <property type="molecule type" value="Genomic_DNA"/>
</dbReference>
<comment type="similarity">
    <text evidence="2">Belongs to the HMBS family.</text>
</comment>
<sequence length="338" mass="37687">MNYKIIRIGTRKSRLALIQSRLVADAIEAQYPDIKTELVPISTRGDMITDRSLLELGGKGLFTHEIENALLYKSIDLAVHSAKDMPLVMRRELNVVPVLKREDPCDIIVSLNKIPLRELKKGSVVGTGSMRRGYFAKLINPDIIIKPIRGNVLTRLEKLKNDGYDAIILAAAGFNRLYNEMGDELLNAGSKRFISCGNNIKSDYNNQYICNGNQCIFNIERMDPEIFLPAAAQGILAGQYAYDNNEIAGILKSISDKNCVLAYNTEREFLKNIGADCNALYGIYCRSDSAEVVSIFSAYGIYKIETLKAEIKAKDALKAARDMALKLKNTAEDTFNKN</sequence>
<dbReference type="AlphaFoldDB" id="G5GHP8"/>